<dbReference type="AlphaFoldDB" id="A0A7J0EF85"/>
<dbReference type="OrthoDB" id="25498at2759"/>
<dbReference type="Pfam" id="PF04195">
    <property type="entry name" value="Transposase_28"/>
    <property type="match status" value="1"/>
</dbReference>
<dbReference type="PANTHER" id="PTHR10540">
    <property type="entry name" value="EUKARYOTIC TRANSLATION INITIATION FACTOR 3 SUBUNIT F-RELATED"/>
    <property type="match status" value="1"/>
</dbReference>
<feature type="domain" description="Transposase (putative) gypsy type" evidence="2">
    <location>
        <begin position="256"/>
        <end position="321"/>
    </location>
</feature>
<organism evidence="3 4">
    <name type="scientific">Actinidia rufa</name>
    <dbReference type="NCBI Taxonomy" id="165716"/>
    <lineage>
        <taxon>Eukaryota</taxon>
        <taxon>Viridiplantae</taxon>
        <taxon>Streptophyta</taxon>
        <taxon>Embryophyta</taxon>
        <taxon>Tracheophyta</taxon>
        <taxon>Spermatophyta</taxon>
        <taxon>Magnoliopsida</taxon>
        <taxon>eudicotyledons</taxon>
        <taxon>Gunneridae</taxon>
        <taxon>Pentapetalae</taxon>
        <taxon>asterids</taxon>
        <taxon>Ericales</taxon>
        <taxon>Actinidiaceae</taxon>
        <taxon>Actinidia</taxon>
    </lineage>
</organism>
<evidence type="ECO:0000259" key="2">
    <source>
        <dbReference type="Pfam" id="PF04195"/>
    </source>
</evidence>
<protein>
    <submittedName>
        <fullName evidence="3">Eukaryotic translation initiation factor 2</fullName>
    </submittedName>
</protein>
<dbReference type="GO" id="GO:0008237">
    <property type="term" value="F:metallopeptidase activity"/>
    <property type="evidence" value="ECO:0007669"/>
    <property type="project" value="InterPro"/>
</dbReference>
<keyword evidence="3" id="KW-0396">Initiation factor</keyword>
<reference evidence="3 4" key="1">
    <citation type="submission" date="2019-07" db="EMBL/GenBank/DDBJ databases">
        <title>De Novo Assembly of kiwifruit Actinidia rufa.</title>
        <authorList>
            <person name="Sugita-Konishi S."/>
            <person name="Sato K."/>
            <person name="Mori E."/>
            <person name="Abe Y."/>
            <person name="Kisaki G."/>
            <person name="Hamano K."/>
            <person name="Suezawa K."/>
            <person name="Otani M."/>
            <person name="Fukuda T."/>
            <person name="Manabe T."/>
            <person name="Gomi K."/>
            <person name="Tabuchi M."/>
            <person name="Akimitsu K."/>
            <person name="Kataoka I."/>
        </authorList>
    </citation>
    <scope>NUCLEOTIDE SEQUENCE [LARGE SCALE GENOMIC DNA]</scope>
    <source>
        <strain evidence="4">cv. Fuchu</strain>
    </source>
</reference>
<gene>
    <name evidence="3" type="ORF">Acr_03g0012930</name>
</gene>
<proteinExistence type="predicted"/>
<dbReference type="EMBL" id="BJWL01000003">
    <property type="protein sequence ID" value="GFY84519.1"/>
    <property type="molecule type" value="Genomic_DNA"/>
</dbReference>
<dbReference type="GO" id="GO:0071541">
    <property type="term" value="C:eukaryotic translation initiation factor 3 complex, eIF3m"/>
    <property type="evidence" value="ECO:0007669"/>
    <property type="project" value="TreeGrafter"/>
</dbReference>
<dbReference type="Proteomes" id="UP000585474">
    <property type="component" value="Unassembled WGS sequence"/>
</dbReference>
<dbReference type="Pfam" id="PF01398">
    <property type="entry name" value="JAB"/>
    <property type="match status" value="1"/>
</dbReference>
<dbReference type="GO" id="GO:0003743">
    <property type="term" value="F:translation initiation factor activity"/>
    <property type="evidence" value="ECO:0007669"/>
    <property type="project" value="UniProtKB-KW"/>
</dbReference>
<dbReference type="PANTHER" id="PTHR10540:SF14">
    <property type="entry name" value="EUKARYOTIC TRANSLATION INITIATION FACTOR 3 SUBUNIT F"/>
    <property type="match status" value="1"/>
</dbReference>
<keyword evidence="3" id="KW-0648">Protein biosynthesis</keyword>
<accession>A0A7J0EF85</accession>
<dbReference type="GO" id="GO:0031369">
    <property type="term" value="F:translation initiation factor binding"/>
    <property type="evidence" value="ECO:0007669"/>
    <property type="project" value="TreeGrafter"/>
</dbReference>
<evidence type="ECO:0000259" key="1">
    <source>
        <dbReference type="Pfam" id="PF01398"/>
    </source>
</evidence>
<evidence type="ECO:0000313" key="3">
    <source>
        <dbReference type="EMBL" id="GFY84519.1"/>
    </source>
</evidence>
<dbReference type="InterPro" id="IPR000555">
    <property type="entry name" value="JAMM/MPN+_dom"/>
</dbReference>
<dbReference type="Gene3D" id="3.40.140.10">
    <property type="entry name" value="Cytidine Deaminase, domain 2"/>
    <property type="match status" value="1"/>
</dbReference>
<keyword evidence="4" id="KW-1185">Reference proteome</keyword>
<name>A0A7J0EF85_9ERIC</name>
<comment type="caution">
    <text evidence="3">The sequence shown here is derived from an EMBL/GenBank/DDBJ whole genome shotgun (WGS) entry which is preliminary data.</text>
</comment>
<sequence>MASSKPTVLQFAPSSTVHPLVIFNICDCFVRRPDQAERVIGTLLGSVLPDGIIDVRNCYAVPHNESSDQSNQQSGSIMISLLTSSICTSEPTAQGGVETTQNHSDRGVIIIGQPRKEDVAEDIGVMGGDCGAAFVGDVEKLAILTGDNGGYWDRDLIVKMATCSPWAKSFSLELTLAGEDFTPHQLSPYLRCQGKLLGAACVDSLMKGATLRLHTIETLSDELDRLWESCSFTVGIQMRLPEADETIASTRPGEVVFYEAPFQVGLHLPIHPTLGRILAYYNVCLAQLAPYAWQSMVCVLVLWRFKKFALSLSEFRHLFGLFNNPRPNSGGLYFKARPRRAWSFEGSEVMEHPRSTLQRVAYPDRVRTRDVRPNFWHLRARTVYAVKDILSFEGFSPELCPSIIAMITTLSLGASTSWTA</sequence>
<feature type="domain" description="JAB1/MPN/MOV34 metalloenzyme" evidence="1">
    <location>
        <begin position="16"/>
        <end position="74"/>
    </location>
</feature>
<evidence type="ECO:0000313" key="4">
    <source>
        <dbReference type="Proteomes" id="UP000585474"/>
    </source>
</evidence>
<dbReference type="InterPro" id="IPR007321">
    <property type="entry name" value="Transposase_28"/>
</dbReference>